<gene>
    <name evidence="2" type="ORF">B0I35DRAFT_63576</name>
</gene>
<protein>
    <submittedName>
        <fullName evidence="2">Uncharacterized protein</fullName>
    </submittedName>
</protein>
<dbReference type="EMBL" id="JAGPNK010000011">
    <property type="protein sequence ID" value="KAH7311362.1"/>
    <property type="molecule type" value="Genomic_DNA"/>
</dbReference>
<feature type="compositionally biased region" description="Low complexity" evidence="1">
    <location>
        <begin position="82"/>
        <end position="96"/>
    </location>
</feature>
<proteinExistence type="predicted"/>
<dbReference type="Proteomes" id="UP000813444">
    <property type="component" value="Unassembled WGS sequence"/>
</dbReference>
<dbReference type="AlphaFoldDB" id="A0A8K0SL48"/>
<sequence length="220" mass="23764">MEFIPTIFPSSPEDIRWLTTHGMLVIGCGMKLLFNRKHGPPKLPVPSSLDCLQTSRGVTEKHQMPSLSVLPSRHHAHSGGLSISTASPSTSPPSSIMPHRANHQPATPTIPCSRRSAALRPWFVSMRDSAAQQLIPSVCPIRRIPPMQLVAHRSSAATVTRIYPRRERDSSATVAVPKYTSSCIGPSVHVATLYPGGGIPISLPLQSTPVPLPLCGRIRS</sequence>
<accession>A0A8K0SL48</accession>
<evidence type="ECO:0000313" key="3">
    <source>
        <dbReference type="Proteomes" id="UP000813444"/>
    </source>
</evidence>
<evidence type="ECO:0000256" key="1">
    <source>
        <dbReference type="SAM" id="MobiDB-lite"/>
    </source>
</evidence>
<feature type="region of interest" description="Disordered" evidence="1">
    <location>
        <begin position="60"/>
        <end position="112"/>
    </location>
</feature>
<keyword evidence="3" id="KW-1185">Reference proteome</keyword>
<name>A0A8K0SL48_9HYPO</name>
<comment type="caution">
    <text evidence="2">The sequence shown here is derived from an EMBL/GenBank/DDBJ whole genome shotgun (WGS) entry which is preliminary data.</text>
</comment>
<evidence type="ECO:0000313" key="2">
    <source>
        <dbReference type="EMBL" id="KAH7311362.1"/>
    </source>
</evidence>
<reference evidence="2" key="1">
    <citation type="journal article" date="2021" name="Nat. Commun.">
        <title>Genetic determinants of endophytism in the Arabidopsis root mycobiome.</title>
        <authorList>
            <person name="Mesny F."/>
            <person name="Miyauchi S."/>
            <person name="Thiergart T."/>
            <person name="Pickel B."/>
            <person name="Atanasova L."/>
            <person name="Karlsson M."/>
            <person name="Huettel B."/>
            <person name="Barry K.W."/>
            <person name="Haridas S."/>
            <person name="Chen C."/>
            <person name="Bauer D."/>
            <person name="Andreopoulos W."/>
            <person name="Pangilinan J."/>
            <person name="LaButti K."/>
            <person name="Riley R."/>
            <person name="Lipzen A."/>
            <person name="Clum A."/>
            <person name="Drula E."/>
            <person name="Henrissat B."/>
            <person name="Kohler A."/>
            <person name="Grigoriev I.V."/>
            <person name="Martin F.M."/>
            <person name="Hacquard S."/>
        </authorList>
    </citation>
    <scope>NUCLEOTIDE SEQUENCE</scope>
    <source>
        <strain evidence="2">MPI-CAGE-CH-0235</strain>
    </source>
</reference>
<organism evidence="2 3">
    <name type="scientific">Stachybotrys elegans</name>
    <dbReference type="NCBI Taxonomy" id="80388"/>
    <lineage>
        <taxon>Eukaryota</taxon>
        <taxon>Fungi</taxon>
        <taxon>Dikarya</taxon>
        <taxon>Ascomycota</taxon>
        <taxon>Pezizomycotina</taxon>
        <taxon>Sordariomycetes</taxon>
        <taxon>Hypocreomycetidae</taxon>
        <taxon>Hypocreales</taxon>
        <taxon>Stachybotryaceae</taxon>
        <taxon>Stachybotrys</taxon>
    </lineage>
</organism>